<dbReference type="EMBL" id="HBNR01013305">
    <property type="protein sequence ID" value="CAE4568970.1"/>
    <property type="molecule type" value="Transcribed_RNA"/>
</dbReference>
<dbReference type="AlphaFoldDB" id="A0A7S4V7U1"/>
<keyword evidence="1" id="KW-0812">Transmembrane</keyword>
<keyword evidence="1" id="KW-0472">Membrane</keyword>
<evidence type="ECO:0000256" key="1">
    <source>
        <dbReference type="SAM" id="Phobius"/>
    </source>
</evidence>
<gene>
    <name evidence="2" type="ORF">AMON00008_LOCUS8589</name>
</gene>
<feature type="transmembrane region" description="Helical" evidence="1">
    <location>
        <begin position="48"/>
        <end position="68"/>
    </location>
</feature>
<name>A0A7S4V7U1_9DINO</name>
<reference evidence="2" key="1">
    <citation type="submission" date="2021-01" db="EMBL/GenBank/DDBJ databases">
        <authorList>
            <person name="Corre E."/>
            <person name="Pelletier E."/>
            <person name="Niang G."/>
            <person name="Scheremetjew M."/>
            <person name="Finn R."/>
            <person name="Kale V."/>
            <person name="Holt S."/>
            <person name="Cochrane G."/>
            <person name="Meng A."/>
            <person name="Brown T."/>
            <person name="Cohen L."/>
        </authorList>
    </citation>
    <scope>NUCLEOTIDE SEQUENCE</scope>
    <source>
        <strain evidence="2">CCMP3105</strain>
    </source>
</reference>
<protein>
    <submittedName>
        <fullName evidence="2">Uncharacterized protein</fullName>
    </submittedName>
</protein>
<sequence length="135" mass="13910">MGGAGLVLLIAVGRIRRETGSAVSAALGDLFPRRGWQRLASQGPIEAVVQMLVSIILLAVVVPIMIVVVIYGWMLWAAASAALVSLVLSALPLSSGGLVKARLVFQVCLQYAGALWLLLFLATPGSKAAAACGLG</sequence>
<proteinExistence type="predicted"/>
<keyword evidence="1" id="KW-1133">Transmembrane helix</keyword>
<evidence type="ECO:0000313" key="2">
    <source>
        <dbReference type="EMBL" id="CAE4568970.1"/>
    </source>
</evidence>
<feature type="transmembrane region" description="Helical" evidence="1">
    <location>
        <begin position="73"/>
        <end position="91"/>
    </location>
</feature>
<accession>A0A7S4V7U1</accession>
<feature type="transmembrane region" description="Helical" evidence="1">
    <location>
        <begin position="103"/>
        <end position="122"/>
    </location>
</feature>
<organism evidence="2">
    <name type="scientific">Alexandrium monilatum</name>
    <dbReference type="NCBI Taxonomy" id="311494"/>
    <lineage>
        <taxon>Eukaryota</taxon>
        <taxon>Sar</taxon>
        <taxon>Alveolata</taxon>
        <taxon>Dinophyceae</taxon>
        <taxon>Gonyaulacales</taxon>
        <taxon>Pyrocystaceae</taxon>
        <taxon>Alexandrium</taxon>
    </lineage>
</organism>